<protein>
    <submittedName>
        <fullName evidence="2">Uncharacterized protein</fullName>
    </submittedName>
</protein>
<name>H6NGU0_9BACL</name>
<evidence type="ECO:0000313" key="3">
    <source>
        <dbReference type="Proteomes" id="UP000007523"/>
    </source>
</evidence>
<dbReference type="AlphaFoldDB" id="H6NGU0"/>
<feature type="chain" id="PRO_5039207030" evidence="1">
    <location>
        <begin position="21"/>
        <end position="227"/>
    </location>
</feature>
<keyword evidence="3" id="KW-1185">Reference proteome</keyword>
<evidence type="ECO:0000313" key="2">
    <source>
        <dbReference type="EMBL" id="AFC28382.1"/>
    </source>
</evidence>
<accession>H6NGU0</accession>
<dbReference type="RefSeq" id="WP_014368984.1">
    <property type="nucleotide sequence ID" value="NC_016935.1"/>
</dbReference>
<dbReference type="Proteomes" id="UP000007523">
    <property type="component" value="Chromosome"/>
</dbReference>
<dbReference type="HOGENOM" id="CLU_1218786_0_0_9"/>
<keyword evidence="1" id="KW-0732">Signal</keyword>
<sequence>MKKKLAGLMLTLSLSFSALAVPASAKGGEIPRFPSQGVETIKATPENENDLIKKFNLKKPSPNAQLKSIRIMPATVTPPTKSGISPNFQINGYIFEETGRGTLTGSDVIAETRYFCSKVPSCKGESQLQANSSVAHQFSSTVEAALTPIISAAVGYSVTGSTGMSATLVVQEESIPTNKTWIVQGYAVHNYITFNFYKEFIGFKTKLGSGTTTKPIANRIAAVDWIQ</sequence>
<dbReference type="KEGG" id="pmq:PM3016_1457"/>
<dbReference type="EMBL" id="CP003235">
    <property type="protein sequence ID" value="AFC28382.1"/>
    <property type="molecule type" value="Genomic_DNA"/>
</dbReference>
<gene>
    <name evidence="2" type="ORF">PM3016_1457</name>
</gene>
<proteinExistence type="predicted"/>
<evidence type="ECO:0000256" key="1">
    <source>
        <dbReference type="SAM" id="SignalP"/>
    </source>
</evidence>
<reference evidence="2 3" key="1">
    <citation type="journal article" date="2012" name="J. Bacteriol.">
        <title>Complete Genome Sequence of Paenibacillus mucilaginosus 3016, a Bacterium Functional as Microbial Fertilizer.</title>
        <authorList>
            <person name="Ma M."/>
            <person name="Wang Z."/>
            <person name="Li L."/>
            <person name="Jiang X."/>
            <person name="Guan D."/>
            <person name="Cao F."/>
            <person name="Chen H."/>
            <person name="Wang X."/>
            <person name="Shen D."/>
            <person name="Du B."/>
            <person name="Li J."/>
        </authorList>
    </citation>
    <scope>NUCLEOTIDE SEQUENCE [LARGE SCALE GENOMIC DNA]</scope>
    <source>
        <strain evidence="2 3">3016</strain>
    </source>
</reference>
<feature type="signal peptide" evidence="1">
    <location>
        <begin position="1"/>
        <end position="20"/>
    </location>
</feature>
<organism evidence="2 3">
    <name type="scientific">Paenibacillus mucilaginosus 3016</name>
    <dbReference type="NCBI Taxonomy" id="1116391"/>
    <lineage>
        <taxon>Bacteria</taxon>
        <taxon>Bacillati</taxon>
        <taxon>Bacillota</taxon>
        <taxon>Bacilli</taxon>
        <taxon>Bacillales</taxon>
        <taxon>Paenibacillaceae</taxon>
        <taxon>Paenibacillus</taxon>
    </lineage>
</organism>